<dbReference type="GO" id="GO:0007165">
    <property type="term" value="P:signal transduction"/>
    <property type="evidence" value="ECO:0007669"/>
    <property type="project" value="TreeGrafter"/>
</dbReference>
<evidence type="ECO:0000313" key="9">
    <source>
        <dbReference type="Proteomes" id="UP001428341"/>
    </source>
</evidence>
<dbReference type="InterPro" id="IPR000719">
    <property type="entry name" value="Prot_kinase_dom"/>
</dbReference>
<dbReference type="SMART" id="SM00220">
    <property type="entry name" value="S_TKc"/>
    <property type="match status" value="1"/>
</dbReference>
<organism evidence="8 9">
    <name type="scientific">Citrus x changshan-huyou</name>
    <dbReference type="NCBI Taxonomy" id="2935761"/>
    <lineage>
        <taxon>Eukaryota</taxon>
        <taxon>Viridiplantae</taxon>
        <taxon>Streptophyta</taxon>
        <taxon>Embryophyta</taxon>
        <taxon>Tracheophyta</taxon>
        <taxon>Spermatophyta</taxon>
        <taxon>Magnoliopsida</taxon>
        <taxon>eudicotyledons</taxon>
        <taxon>Gunneridae</taxon>
        <taxon>Pentapetalae</taxon>
        <taxon>rosids</taxon>
        <taxon>malvids</taxon>
        <taxon>Sapindales</taxon>
        <taxon>Rutaceae</taxon>
        <taxon>Aurantioideae</taxon>
        <taxon>Citrus</taxon>
    </lineage>
</organism>
<evidence type="ECO:0000313" key="8">
    <source>
        <dbReference type="EMBL" id="KAK9188372.1"/>
    </source>
</evidence>
<sequence length="365" mass="39967">MMDSDGTSWFRGRVIGQGSFGCVFIAKPKSNSSFLPPLMAVKSAEVSASASLQKEKEVFDNLNGCPFVLECFGEEITVGENGEMAYNLLLEYAAGGTLGDLIEKCNGNGLPEKDVRRFTRCILEGICHIHDSGYVHCDLKPDNILLVANQSGKFVAKIADLGVAKRSRHCKRQKFDPSMRGTPLYLAPETVVQHMQEAPSDIWALGCVVLEMLSGRQAWVVKEDCSIDQLFSIIGAEHSLPEIPSRVSKEARDFLRRCFVRKPAFRFTAEMLLDDPFVKGVDEELSRDLEGDYSQGEVTLSNADAESCSSESLSFIPLETNSSLSSWGYVQRTNEGSTITVKGLSSNPAPAVFCPSIFAIPALAR</sequence>
<keyword evidence="4 5" id="KW-0067">ATP-binding</keyword>
<evidence type="ECO:0000256" key="1">
    <source>
        <dbReference type="ARBA" id="ARBA00022679"/>
    </source>
</evidence>
<accession>A0AAP0QEB3</accession>
<dbReference type="AlphaFoldDB" id="A0AAP0QEB3"/>
<dbReference type="PROSITE" id="PS00108">
    <property type="entry name" value="PROTEIN_KINASE_ST"/>
    <property type="match status" value="1"/>
</dbReference>
<comment type="caution">
    <text evidence="8">The sequence shown here is derived from an EMBL/GenBank/DDBJ whole genome shotgun (WGS) entry which is preliminary data.</text>
</comment>
<dbReference type="PANTHER" id="PTHR48011:SF56">
    <property type="entry name" value="PROTEIN KINASE DOMAIN-CONTAINING PROTEIN"/>
    <property type="match status" value="1"/>
</dbReference>
<dbReference type="Gene3D" id="3.30.200.20">
    <property type="entry name" value="Phosphorylase Kinase, domain 1"/>
    <property type="match status" value="1"/>
</dbReference>
<keyword evidence="6" id="KW-0723">Serine/threonine-protein kinase</keyword>
<dbReference type="InterPro" id="IPR017441">
    <property type="entry name" value="Protein_kinase_ATP_BS"/>
</dbReference>
<proteinExistence type="inferred from homology"/>
<dbReference type="GO" id="GO:0005524">
    <property type="term" value="F:ATP binding"/>
    <property type="evidence" value="ECO:0007669"/>
    <property type="project" value="UniProtKB-UniRule"/>
</dbReference>
<keyword evidence="9" id="KW-1185">Reference proteome</keyword>
<gene>
    <name evidence="8" type="ORF">WN944_019774</name>
</gene>
<dbReference type="CDD" id="cd06606">
    <property type="entry name" value="STKc_MAPKKK"/>
    <property type="match status" value="1"/>
</dbReference>
<dbReference type="PROSITE" id="PS50011">
    <property type="entry name" value="PROTEIN_KINASE_DOM"/>
    <property type="match status" value="1"/>
</dbReference>
<evidence type="ECO:0000259" key="7">
    <source>
        <dbReference type="PROSITE" id="PS50011"/>
    </source>
</evidence>
<dbReference type="GO" id="GO:0004674">
    <property type="term" value="F:protein serine/threonine kinase activity"/>
    <property type="evidence" value="ECO:0007669"/>
    <property type="project" value="UniProtKB-KW"/>
</dbReference>
<dbReference type="Gene3D" id="1.10.510.10">
    <property type="entry name" value="Transferase(Phosphotransferase) domain 1"/>
    <property type="match status" value="1"/>
</dbReference>
<evidence type="ECO:0000256" key="2">
    <source>
        <dbReference type="ARBA" id="ARBA00022741"/>
    </source>
</evidence>
<dbReference type="InterPro" id="IPR008271">
    <property type="entry name" value="Ser/Thr_kinase_AS"/>
</dbReference>
<keyword evidence="1" id="KW-0808">Transferase</keyword>
<dbReference type="PANTHER" id="PTHR48011">
    <property type="entry name" value="CCR4-NOT TRANSCRIPTIONAL COMPLEX SUBUNIT CAF120-RELATED"/>
    <property type="match status" value="1"/>
</dbReference>
<reference evidence="8 9" key="1">
    <citation type="submission" date="2024-05" db="EMBL/GenBank/DDBJ databases">
        <title>Haplotype-resolved chromosome-level genome assembly of Huyou (Citrus changshanensis).</title>
        <authorList>
            <person name="Miao C."/>
            <person name="Chen W."/>
            <person name="Wu Y."/>
            <person name="Wang L."/>
            <person name="Zhao S."/>
            <person name="Grierson D."/>
            <person name="Xu C."/>
            <person name="Chen K."/>
        </authorList>
    </citation>
    <scope>NUCLEOTIDE SEQUENCE [LARGE SCALE GENOMIC DNA]</scope>
    <source>
        <strain evidence="8">01-14</strain>
        <tissue evidence="8">Leaf</tissue>
    </source>
</reference>
<comment type="similarity">
    <text evidence="6">Belongs to the protein kinase superfamily.</text>
</comment>
<protein>
    <recommendedName>
        <fullName evidence="7">Protein kinase domain-containing protein</fullName>
    </recommendedName>
</protein>
<dbReference type="EMBL" id="JBCGBO010000007">
    <property type="protein sequence ID" value="KAK9188372.1"/>
    <property type="molecule type" value="Genomic_DNA"/>
</dbReference>
<feature type="domain" description="Protein kinase" evidence="7">
    <location>
        <begin position="9"/>
        <end position="278"/>
    </location>
</feature>
<evidence type="ECO:0000256" key="6">
    <source>
        <dbReference type="RuleBase" id="RU000304"/>
    </source>
</evidence>
<dbReference type="SUPFAM" id="SSF56112">
    <property type="entry name" value="Protein kinase-like (PK-like)"/>
    <property type="match status" value="1"/>
</dbReference>
<evidence type="ECO:0000256" key="3">
    <source>
        <dbReference type="ARBA" id="ARBA00022777"/>
    </source>
</evidence>
<dbReference type="Pfam" id="PF00069">
    <property type="entry name" value="Pkinase"/>
    <property type="match status" value="1"/>
</dbReference>
<dbReference type="PROSITE" id="PS00107">
    <property type="entry name" value="PROTEIN_KINASE_ATP"/>
    <property type="match status" value="1"/>
</dbReference>
<evidence type="ECO:0000256" key="4">
    <source>
        <dbReference type="ARBA" id="ARBA00022840"/>
    </source>
</evidence>
<dbReference type="Proteomes" id="UP001428341">
    <property type="component" value="Unassembled WGS sequence"/>
</dbReference>
<evidence type="ECO:0000256" key="5">
    <source>
        <dbReference type="PROSITE-ProRule" id="PRU10141"/>
    </source>
</evidence>
<name>A0AAP0QEB3_9ROSI</name>
<keyword evidence="3" id="KW-0418">Kinase</keyword>
<keyword evidence="2 5" id="KW-0547">Nucleotide-binding</keyword>
<dbReference type="InterPro" id="IPR011009">
    <property type="entry name" value="Kinase-like_dom_sf"/>
</dbReference>
<feature type="binding site" evidence="5">
    <location>
        <position position="42"/>
    </location>
    <ligand>
        <name>ATP</name>
        <dbReference type="ChEBI" id="CHEBI:30616"/>
    </ligand>
</feature>
<dbReference type="InterPro" id="IPR052751">
    <property type="entry name" value="Plant_MAPKKK"/>
</dbReference>